<name>A0A5E7JT61_PSEFL</name>
<dbReference type="SMART" id="SM00869">
    <property type="entry name" value="Autotransporter"/>
    <property type="match status" value="1"/>
</dbReference>
<sequence>MNRIFSVGAPVGLLASMVLGGAILMAPGLAFAAPAGYLIVTNDPGSLSTANQQSALAPFSDIYFYPSANTPLTINGAMFGNSATHSYIANGILVQSAGQSAFNFLAVGEGAAISGAVGTLTVSGGTLDMTQLQVGDYGGNGTVSQTGGTVNFGGLEAALNIGNQGGTGLYDISGGTLSLNHTLVDIGRNSDANPASNGSLSISGNAAVNASAGSTIIIGNWVQSNSPGTGIIDQTGGTLSIDGTSKLYLAAYGNGTYNLSGGTLQIGGNSLSGVFNNKGGSYTFNLSGGLIQVIGSTLSTRVNAHLSGNASTLDTNGLGAVWSGIFSGDGSLTKAGGGTLTLTGLNTYTGGTTVTGGTLSVGRDANLGGASGDLTLDNGTLLSTADITSERGIYLNGGGTLNNGGHSDSFSGVIAGSGGLNLTGAGTTALSGSNTYTGGTTVTDGTLSVGSDANLGGASGDLTLDNGTLLSTADITSERGIYLNGGGTLDNGGHSDSFSGGIAGSGSLTLAGVGRTVLSGTVNTGLTNASTLQLNKAINIAGNYEQGAEASLILGVASNAVTTGDITDSGYGRLVVAGTANIAAGSTIGLQKLSSYGFAQGQRYLVVQANAIGTHYNADNLHYTVAGYNASGTSVVSGSNSNLLVTVGSSTAPVVTPPDITPPVDVTPPEVTPPVVSVTPPQVTPPVVDVTPPQVTPPVVDVTPPQVTPPVVDATPPVVTPPLVAVTPPQVTPPFVVLTPPVVSIPDTTSVGPINQSTTLGGATTLAGLFNYDGYDARLMNLFNAAAALPSSAAGNKAGAQLSPAATASAATQASTASTVQVLNVTAAHLDGLRTAQNNTGGSGGIATGEGASNSGLWGQAFGGTSRLSESNNIAGYHSHYGGMLIGADGAVNDSWQAGGLFSYTQTTVNSDGDNTGSSADVKSYGLFGYASYQGQPWYLDLSLGAVQQQYDTRREINFPGFNGVANGNHDGMQYIASALAGYPIELSNHTVLTPIAGLTYSTLDEDSFTESGGNGAALHVDSTSTHSLKSNLGTRLERSFATTYGNVVPSAQLIWRHEYQDTRLQSDSNFAADTSGATSFSSPGAKPVDDTGVLALGVTLLRSSTLSLSAKYTLEAASGYTANTGDMQVRWNF</sequence>
<evidence type="ECO:0000313" key="3">
    <source>
        <dbReference type="EMBL" id="VVO91610.1"/>
    </source>
</evidence>
<protein>
    <recommendedName>
        <fullName evidence="2">Autotransporter domain-containing protein</fullName>
    </recommendedName>
</protein>
<dbReference type="InterPro" id="IPR011050">
    <property type="entry name" value="Pectin_lyase_fold/virulence"/>
</dbReference>
<dbReference type="Pfam" id="PF03797">
    <property type="entry name" value="Autotransporter"/>
    <property type="match status" value="1"/>
</dbReference>
<dbReference type="Proteomes" id="UP000375525">
    <property type="component" value="Unassembled WGS sequence"/>
</dbReference>
<dbReference type="PANTHER" id="PTHR35037">
    <property type="entry name" value="C-TERMINAL REGION OF AIDA-LIKE PROTEIN"/>
    <property type="match status" value="1"/>
</dbReference>
<reference evidence="3 4" key="1">
    <citation type="submission" date="2019-09" db="EMBL/GenBank/DDBJ databases">
        <authorList>
            <person name="Chandra G."/>
            <person name="Truman W A."/>
        </authorList>
    </citation>
    <scope>NUCLEOTIDE SEQUENCE [LARGE SCALE GENOMIC DNA]</scope>
    <source>
        <strain evidence="3">PS880</strain>
    </source>
</reference>
<keyword evidence="1" id="KW-0732">Signal</keyword>
<dbReference type="InterPro" id="IPR051551">
    <property type="entry name" value="Autotransporter_adhesion"/>
</dbReference>
<proteinExistence type="predicted"/>
<dbReference type="NCBIfam" id="TIGR01414">
    <property type="entry name" value="autotrans_barl"/>
    <property type="match status" value="1"/>
</dbReference>
<evidence type="ECO:0000259" key="2">
    <source>
        <dbReference type="PROSITE" id="PS51208"/>
    </source>
</evidence>
<evidence type="ECO:0000256" key="1">
    <source>
        <dbReference type="ARBA" id="ARBA00022729"/>
    </source>
</evidence>
<dbReference type="InterPro" id="IPR036709">
    <property type="entry name" value="Autotransporte_beta_dom_sf"/>
</dbReference>
<dbReference type="InterPro" id="IPR013425">
    <property type="entry name" value="Autotrns_rpt"/>
</dbReference>
<dbReference type="SUPFAM" id="SSF51126">
    <property type="entry name" value="Pectin lyase-like"/>
    <property type="match status" value="1"/>
</dbReference>
<dbReference type="Gene3D" id="2.40.128.130">
    <property type="entry name" value="Autotransporter beta-domain"/>
    <property type="match status" value="1"/>
</dbReference>
<gene>
    <name evidence="3" type="ORF">PS880_02335</name>
</gene>
<dbReference type="EMBL" id="CABVIH010000010">
    <property type="protein sequence ID" value="VVO91610.1"/>
    <property type="molecule type" value="Genomic_DNA"/>
</dbReference>
<dbReference type="OrthoDB" id="5760545at2"/>
<dbReference type="PANTHER" id="PTHR35037:SF7">
    <property type="entry name" value="AUTOTRANSPORTER"/>
    <property type="match status" value="1"/>
</dbReference>
<organism evidence="3 4">
    <name type="scientific">Pseudomonas fluorescens</name>
    <dbReference type="NCBI Taxonomy" id="294"/>
    <lineage>
        <taxon>Bacteria</taxon>
        <taxon>Pseudomonadati</taxon>
        <taxon>Pseudomonadota</taxon>
        <taxon>Gammaproteobacteria</taxon>
        <taxon>Pseudomonadales</taxon>
        <taxon>Pseudomonadaceae</taxon>
        <taxon>Pseudomonas</taxon>
    </lineage>
</organism>
<dbReference type="GO" id="GO:0019867">
    <property type="term" value="C:outer membrane"/>
    <property type="evidence" value="ECO:0007669"/>
    <property type="project" value="InterPro"/>
</dbReference>
<dbReference type="NCBIfam" id="TIGR02601">
    <property type="entry name" value="autotrns_rpt"/>
    <property type="match status" value="2"/>
</dbReference>
<feature type="domain" description="Autotransporter" evidence="2">
    <location>
        <begin position="850"/>
        <end position="1134"/>
    </location>
</feature>
<dbReference type="RefSeq" id="WP_150779844.1">
    <property type="nucleotide sequence ID" value="NZ_CABVIH010000010.1"/>
</dbReference>
<accession>A0A5E7JT61</accession>
<dbReference type="AlphaFoldDB" id="A0A5E7JT61"/>
<dbReference type="InterPro" id="IPR006315">
    <property type="entry name" value="OM_autotransptr_brl_dom"/>
</dbReference>
<evidence type="ECO:0000313" key="4">
    <source>
        <dbReference type="Proteomes" id="UP000375525"/>
    </source>
</evidence>
<dbReference type="PROSITE" id="PS51208">
    <property type="entry name" value="AUTOTRANSPORTER"/>
    <property type="match status" value="1"/>
</dbReference>
<dbReference type="InterPro" id="IPR005546">
    <property type="entry name" value="Autotransporte_beta"/>
</dbReference>
<dbReference type="SUPFAM" id="SSF103515">
    <property type="entry name" value="Autotransporter"/>
    <property type="match status" value="1"/>
</dbReference>
<dbReference type="Pfam" id="PF12951">
    <property type="entry name" value="PATR"/>
    <property type="match status" value="2"/>
</dbReference>